<sequence length="349" mass="40219">MKDIDIIDLACDVFSTITTDLNSELYEELNGKLSIRWGEKRCFYAYAATNSDVSDAPKHFIGLTYETAILLYRDIEDYHLYIDFGADNQKLNVIFKDFEYPKTLSTESGQEHCCKNMFISGITWILFHELGHLLQEHGHIRSLYNCNEGNKIVDCAANYSETNTKLSGKASAVSHVTEMAADYYAMVSCLRALLRHFGGDELKSEIRYFSSALALVLYRFHGVNSYIPMEVPEGSHPPPLIRLEQTTPLIFELYSKLTTIDRLYLINITSWSSYTVGLFWLRKNSQMNPQLPSDFFLAGSLQRPGMVRYHKVMIDTWDEIKPIIDSVKRIDDYFSELQFSDEYRKKLTS</sequence>
<organism evidence="1 2">
    <name type="scientific">Pseudoalteromonas fuliginea</name>
    <dbReference type="NCBI Taxonomy" id="1872678"/>
    <lineage>
        <taxon>Bacteria</taxon>
        <taxon>Pseudomonadati</taxon>
        <taxon>Pseudomonadota</taxon>
        <taxon>Gammaproteobacteria</taxon>
        <taxon>Alteromonadales</taxon>
        <taxon>Pseudoalteromonadaceae</taxon>
        <taxon>Pseudoalteromonas</taxon>
    </lineage>
</organism>
<reference evidence="1 2" key="1">
    <citation type="submission" date="2014-04" db="EMBL/GenBank/DDBJ databases">
        <title>Pseudoalteromonas galatheae sp. nov., isolated from a deep-sea polychaete near Canal Concepcion, Chile.</title>
        <authorList>
            <person name="Machado H.R."/>
            <person name="Gram L."/>
            <person name="Vynne N.G."/>
        </authorList>
    </citation>
    <scope>NUCLEOTIDE SEQUENCE [LARGE SCALE GENOMIC DNA]</scope>
    <source>
        <strain evidence="1 2">KMM216</strain>
    </source>
</reference>
<accession>A0ABD3YEW1</accession>
<evidence type="ECO:0000313" key="2">
    <source>
        <dbReference type="Proteomes" id="UP000027154"/>
    </source>
</evidence>
<name>A0ABD3YEW1_9GAMM</name>
<proteinExistence type="predicted"/>
<evidence type="ECO:0000313" key="1">
    <source>
        <dbReference type="EMBL" id="KDC53675.1"/>
    </source>
</evidence>
<comment type="caution">
    <text evidence="1">The sequence shown here is derived from an EMBL/GenBank/DDBJ whole genome shotgun (WGS) entry which is preliminary data.</text>
</comment>
<gene>
    <name evidence="1" type="ORF">DC53_00295</name>
</gene>
<dbReference type="AlphaFoldDB" id="A0ABD3YEW1"/>
<dbReference type="EMBL" id="JJNZ01000001">
    <property type="protein sequence ID" value="KDC53675.1"/>
    <property type="molecule type" value="Genomic_DNA"/>
</dbReference>
<dbReference type="Proteomes" id="UP000027154">
    <property type="component" value="Unassembled WGS sequence"/>
</dbReference>
<protein>
    <submittedName>
        <fullName evidence="1">Uncharacterized protein</fullName>
    </submittedName>
</protein>
<dbReference type="RefSeq" id="WP_033028261.1">
    <property type="nucleotide sequence ID" value="NZ_JJNZ01000001.1"/>
</dbReference>